<evidence type="ECO:0000313" key="1">
    <source>
        <dbReference type="EMBL" id="KAI0067354.1"/>
    </source>
</evidence>
<reference evidence="1" key="2">
    <citation type="journal article" date="2022" name="New Phytol.">
        <title>Evolutionary transition to the ectomycorrhizal habit in the genomes of a hyperdiverse lineage of mushroom-forming fungi.</title>
        <authorList>
            <person name="Looney B."/>
            <person name="Miyauchi S."/>
            <person name="Morin E."/>
            <person name="Drula E."/>
            <person name="Courty P.E."/>
            <person name="Kohler A."/>
            <person name="Kuo A."/>
            <person name="LaButti K."/>
            <person name="Pangilinan J."/>
            <person name="Lipzen A."/>
            <person name="Riley R."/>
            <person name="Andreopoulos W."/>
            <person name="He G."/>
            <person name="Johnson J."/>
            <person name="Nolan M."/>
            <person name="Tritt A."/>
            <person name="Barry K.W."/>
            <person name="Grigoriev I.V."/>
            <person name="Nagy L.G."/>
            <person name="Hibbett D."/>
            <person name="Henrissat B."/>
            <person name="Matheny P.B."/>
            <person name="Labbe J."/>
            <person name="Martin F.M."/>
        </authorList>
    </citation>
    <scope>NUCLEOTIDE SEQUENCE</scope>
    <source>
        <strain evidence="1">HHB10654</strain>
    </source>
</reference>
<sequence>MAQTFYTSCAEVLSLCQSQKDDLAALLDPDSGFAPRLRQICHDQLVDLEENMESSQEELDALRMEYNTWGLLQALMPARKTEPEPQPTARALLAENPYTPTSTLAQATLAASPTLTELVVVREWLHDTAPAPPQAEASTGYWKFTKHRVMQALRTGSDGRGLDNVVKQMDPDTVGREDGSHLAADDTSHEKALTQALYAYVRAGKLEEAVELCREAHQPWRAASIRGSLLFRWKAIASEPHEEDGQEDADAEDVWRGNKRRNLWKTTCTRAALDARLNEAERALYAALTPSSQTAGVLQKACRTWEDVLWVHISILCEEKQSAALRRLGGGFWENGISAVEKTFTPGSAGQEEEEQEEELWRAEVEKALETLASVSVEDGLPADNAFHMSQLHIILDRTDELLDDFAARLQQGLYDPSSSEYPTMTRFFAHLCLFLQMIDIPVSPLATQTILEAYLQVLEAAGQRDLIAMYAGALGDNAVARYALFLTSLGLSADINERRLALTRAREHGLDMEEVAVVTAERTMEKAFEALPSAVKGPLPSLISAMQGSPSEPELLLLRSIEWTTFMEGTFDRALEQADVILRYFLACGRVHVARLLLDMLPAELASINEPEEFATEYLHLRQFFVIWDILDRVVECQALEAPQMTRDTRSAWLRDYRGLIEQAHELIIKLLTTDWLVPESEPIGRERHHRELTRIRQLYIPELILRLHVMLLSSRDRIPENVKHVLNLANIVADSRYRLYEDFAGQNGRRLGDYLTAVRQAVIAGLEHGGSDPFQVVSS</sequence>
<name>A0ACB8TFX2_9AGAM</name>
<reference evidence="1" key="1">
    <citation type="submission" date="2021-03" db="EMBL/GenBank/DDBJ databases">
        <authorList>
            <consortium name="DOE Joint Genome Institute"/>
            <person name="Ahrendt S."/>
            <person name="Looney B.P."/>
            <person name="Miyauchi S."/>
            <person name="Morin E."/>
            <person name="Drula E."/>
            <person name="Courty P.E."/>
            <person name="Chicoki N."/>
            <person name="Fauchery L."/>
            <person name="Kohler A."/>
            <person name="Kuo A."/>
            <person name="Labutti K."/>
            <person name="Pangilinan J."/>
            <person name="Lipzen A."/>
            <person name="Riley R."/>
            <person name="Andreopoulos W."/>
            <person name="He G."/>
            <person name="Johnson J."/>
            <person name="Barry K.W."/>
            <person name="Grigoriev I.V."/>
            <person name="Nagy L."/>
            <person name="Hibbett D."/>
            <person name="Henrissat B."/>
            <person name="Matheny P.B."/>
            <person name="Labbe J."/>
            <person name="Martin F."/>
        </authorList>
    </citation>
    <scope>NUCLEOTIDE SEQUENCE</scope>
    <source>
        <strain evidence="1">HHB10654</strain>
    </source>
</reference>
<protein>
    <submittedName>
        <fullName evidence="1">Uncharacterized protein</fullName>
    </submittedName>
</protein>
<proteinExistence type="predicted"/>
<dbReference type="EMBL" id="MU277190">
    <property type="protein sequence ID" value="KAI0067354.1"/>
    <property type="molecule type" value="Genomic_DNA"/>
</dbReference>
<organism evidence="1 2">
    <name type="scientific">Artomyces pyxidatus</name>
    <dbReference type="NCBI Taxonomy" id="48021"/>
    <lineage>
        <taxon>Eukaryota</taxon>
        <taxon>Fungi</taxon>
        <taxon>Dikarya</taxon>
        <taxon>Basidiomycota</taxon>
        <taxon>Agaricomycotina</taxon>
        <taxon>Agaricomycetes</taxon>
        <taxon>Russulales</taxon>
        <taxon>Auriscalpiaceae</taxon>
        <taxon>Artomyces</taxon>
    </lineage>
</organism>
<accession>A0ACB8TFX2</accession>
<evidence type="ECO:0000313" key="2">
    <source>
        <dbReference type="Proteomes" id="UP000814140"/>
    </source>
</evidence>
<dbReference type="Proteomes" id="UP000814140">
    <property type="component" value="Unassembled WGS sequence"/>
</dbReference>
<comment type="caution">
    <text evidence="1">The sequence shown here is derived from an EMBL/GenBank/DDBJ whole genome shotgun (WGS) entry which is preliminary data.</text>
</comment>
<keyword evidence="2" id="KW-1185">Reference proteome</keyword>
<gene>
    <name evidence="1" type="ORF">BV25DRAFT_1877263</name>
</gene>